<feature type="domain" description="Beta/gamma crystallin 'Greek key'" evidence="5">
    <location>
        <begin position="2150"/>
        <end position="2192"/>
    </location>
</feature>
<feature type="region of interest" description="Disordered" evidence="4">
    <location>
        <begin position="1588"/>
        <end position="1726"/>
    </location>
</feature>
<dbReference type="FunFam" id="1.10.220.10:FF:000003">
    <property type="entry name" value="Annexin"/>
    <property type="match status" value="1"/>
</dbReference>
<feature type="region of interest" description="Disordered" evidence="4">
    <location>
        <begin position="44"/>
        <end position="70"/>
    </location>
</feature>
<dbReference type="GO" id="GO:0005509">
    <property type="term" value="F:calcium ion binding"/>
    <property type="evidence" value="ECO:0007669"/>
    <property type="project" value="InterPro"/>
</dbReference>
<feature type="compositionally biased region" description="Low complexity" evidence="4">
    <location>
        <begin position="494"/>
        <end position="505"/>
    </location>
</feature>
<dbReference type="PANTHER" id="PTHR11818">
    <property type="entry name" value="BETA/GAMMA CRYSTALLIN"/>
    <property type="match status" value="1"/>
</dbReference>
<feature type="region of interest" description="Disordered" evidence="4">
    <location>
        <begin position="598"/>
        <end position="651"/>
    </location>
</feature>
<feature type="compositionally biased region" description="Basic and acidic residues" evidence="4">
    <location>
        <begin position="1309"/>
        <end position="1323"/>
    </location>
</feature>
<evidence type="ECO:0000256" key="1">
    <source>
        <dbReference type="ARBA" id="ARBA00007831"/>
    </source>
</evidence>
<feature type="region of interest" description="Disordered" evidence="4">
    <location>
        <begin position="1"/>
        <end position="24"/>
    </location>
</feature>
<feature type="region of interest" description="Disordered" evidence="4">
    <location>
        <begin position="999"/>
        <end position="1391"/>
    </location>
</feature>
<comment type="similarity">
    <text evidence="1">Belongs to the annexin family.</text>
</comment>
<feature type="compositionally biased region" description="Polar residues" evidence="4">
    <location>
        <begin position="1124"/>
        <end position="1150"/>
    </location>
</feature>
<feature type="domain" description="Beta/gamma crystallin 'Greek key'" evidence="5">
    <location>
        <begin position="2241"/>
        <end position="2284"/>
    </location>
</feature>
<reference evidence="6 7" key="1">
    <citation type="journal article" date="2021" name="Sci. Rep.">
        <title>Chromosome anchoring in Senegalese sole (Solea senegalensis) reveals sex-associated markers and genome rearrangements in flatfish.</title>
        <authorList>
            <person name="Guerrero-Cozar I."/>
            <person name="Gomez-Garrido J."/>
            <person name="Berbel C."/>
            <person name="Martinez-Blanch J.F."/>
            <person name="Alioto T."/>
            <person name="Claros M.G."/>
            <person name="Gagnaire P.A."/>
            <person name="Manchado M."/>
        </authorList>
    </citation>
    <scope>NUCLEOTIDE SEQUENCE [LARGE SCALE GENOMIC DNA]</scope>
    <source>
        <strain evidence="6">Sse05_10M</strain>
    </source>
</reference>
<feature type="compositionally biased region" description="Basic and acidic residues" evidence="4">
    <location>
        <begin position="1253"/>
        <end position="1265"/>
    </location>
</feature>
<feature type="region of interest" description="Disordered" evidence="4">
    <location>
        <begin position="1518"/>
        <end position="1572"/>
    </location>
</feature>
<dbReference type="EMBL" id="JAGKHQ010000013">
    <property type="protein sequence ID" value="KAG7501325.1"/>
    <property type="molecule type" value="Genomic_DNA"/>
</dbReference>
<dbReference type="Proteomes" id="UP000693946">
    <property type="component" value="Linkage Group LG20"/>
</dbReference>
<feature type="compositionally biased region" description="Polar residues" evidence="4">
    <location>
        <begin position="480"/>
        <end position="493"/>
    </location>
</feature>
<feature type="region of interest" description="Disordered" evidence="4">
    <location>
        <begin position="1407"/>
        <end position="1478"/>
    </location>
</feature>
<evidence type="ECO:0000259" key="5">
    <source>
        <dbReference type="PROSITE" id="PS50915"/>
    </source>
</evidence>
<feature type="region of interest" description="Disordered" evidence="4">
    <location>
        <begin position="111"/>
        <end position="131"/>
    </location>
</feature>
<feature type="compositionally biased region" description="Low complexity" evidence="4">
    <location>
        <begin position="1168"/>
        <end position="1182"/>
    </location>
</feature>
<feature type="region of interest" description="Disordered" evidence="4">
    <location>
        <begin position="938"/>
        <end position="962"/>
    </location>
</feature>
<feature type="compositionally biased region" description="Basic and acidic residues" evidence="4">
    <location>
        <begin position="359"/>
        <end position="371"/>
    </location>
</feature>
<feature type="compositionally biased region" description="Polar residues" evidence="4">
    <location>
        <begin position="1882"/>
        <end position="1892"/>
    </location>
</feature>
<feature type="region of interest" description="Disordered" evidence="4">
    <location>
        <begin position="410"/>
        <end position="430"/>
    </location>
</feature>
<feature type="compositionally biased region" description="Polar residues" evidence="4">
    <location>
        <begin position="1240"/>
        <end position="1250"/>
    </location>
</feature>
<feature type="compositionally biased region" description="Pro residues" evidence="4">
    <location>
        <begin position="1409"/>
        <end position="1418"/>
    </location>
</feature>
<feature type="compositionally biased region" description="Polar residues" evidence="4">
    <location>
        <begin position="1078"/>
        <end position="1090"/>
    </location>
</feature>
<evidence type="ECO:0000256" key="3">
    <source>
        <dbReference type="ARBA" id="ARBA00023216"/>
    </source>
</evidence>
<dbReference type="Pfam" id="PF00030">
    <property type="entry name" value="Crystall"/>
    <property type="match status" value="6"/>
</dbReference>
<dbReference type="SMART" id="SM00335">
    <property type="entry name" value="ANX"/>
    <property type="match status" value="3"/>
</dbReference>
<feature type="domain" description="Beta/gamma crystallin 'Greek key'" evidence="5">
    <location>
        <begin position="2203"/>
        <end position="2240"/>
    </location>
</feature>
<feature type="compositionally biased region" description="Polar residues" evidence="4">
    <location>
        <begin position="1054"/>
        <end position="1071"/>
    </location>
</feature>
<keyword evidence="2" id="KW-0677">Repeat</keyword>
<feature type="region of interest" description="Disordered" evidence="4">
    <location>
        <begin position="165"/>
        <end position="218"/>
    </location>
</feature>
<keyword evidence="7" id="KW-1185">Reference proteome</keyword>
<feature type="compositionally biased region" description="Polar residues" evidence="4">
    <location>
        <begin position="452"/>
        <end position="468"/>
    </location>
</feature>
<dbReference type="GO" id="GO:0005212">
    <property type="term" value="F:structural constituent of eye lens"/>
    <property type="evidence" value="ECO:0007669"/>
    <property type="project" value="TreeGrafter"/>
</dbReference>
<dbReference type="InterPro" id="IPR050252">
    <property type="entry name" value="Beta/Gamma-Crystallin"/>
</dbReference>
<accession>A0AAV6R8I7</accession>
<feature type="region of interest" description="Disordered" evidence="4">
    <location>
        <begin position="1855"/>
        <end position="1895"/>
    </location>
</feature>
<dbReference type="GO" id="GO:0007601">
    <property type="term" value="P:visual perception"/>
    <property type="evidence" value="ECO:0007669"/>
    <property type="project" value="TreeGrafter"/>
</dbReference>
<dbReference type="InterPro" id="IPR018252">
    <property type="entry name" value="Annexin_repeat_CS"/>
</dbReference>
<dbReference type="PROSITE" id="PS50915">
    <property type="entry name" value="CRYSTALLIN_BETA_GAMMA"/>
    <property type="match status" value="8"/>
</dbReference>
<feature type="compositionally biased region" description="Low complexity" evidence="4">
    <location>
        <begin position="1444"/>
        <end position="1456"/>
    </location>
</feature>
<dbReference type="PROSITE" id="PS51897">
    <property type="entry name" value="ANNEXIN_2"/>
    <property type="match status" value="2"/>
</dbReference>
<organism evidence="6 7">
    <name type="scientific">Solea senegalensis</name>
    <name type="common">Senegalese sole</name>
    <dbReference type="NCBI Taxonomy" id="28829"/>
    <lineage>
        <taxon>Eukaryota</taxon>
        <taxon>Metazoa</taxon>
        <taxon>Chordata</taxon>
        <taxon>Craniata</taxon>
        <taxon>Vertebrata</taxon>
        <taxon>Euteleostomi</taxon>
        <taxon>Actinopterygii</taxon>
        <taxon>Neopterygii</taxon>
        <taxon>Teleostei</taxon>
        <taxon>Neoteleostei</taxon>
        <taxon>Acanthomorphata</taxon>
        <taxon>Carangaria</taxon>
        <taxon>Pleuronectiformes</taxon>
        <taxon>Pleuronectoidei</taxon>
        <taxon>Soleidae</taxon>
        <taxon>Solea</taxon>
    </lineage>
</organism>
<dbReference type="Pfam" id="PF00652">
    <property type="entry name" value="Ricin_B_lectin"/>
    <property type="match status" value="1"/>
</dbReference>
<evidence type="ECO:0000313" key="6">
    <source>
        <dbReference type="EMBL" id="KAG7501325.1"/>
    </source>
</evidence>
<dbReference type="GO" id="GO:0005544">
    <property type="term" value="F:calcium-dependent phospholipid binding"/>
    <property type="evidence" value="ECO:0007669"/>
    <property type="project" value="InterPro"/>
</dbReference>
<keyword evidence="3" id="KW-0041">Annexin</keyword>
<feature type="region of interest" description="Disordered" evidence="4">
    <location>
        <begin position="452"/>
        <end position="505"/>
    </location>
</feature>
<name>A0AAV6R8I7_SOLSE</name>
<feature type="compositionally biased region" description="Polar residues" evidence="4">
    <location>
        <begin position="298"/>
        <end position="324"/>
    </location>
</feature>
<evidence type="ECO:0000256" key="2">
    <source>
        <dbReference type="ARBA" id="ARBA00022737"/>
    </source>
</evidence>
<dbReference type="GO" id="GO:0002088">
    <property type="term" value="P:lens development in camera-type eye"/>
    <property type="evidence" value="ECO:0007669"/>
    <property type="project" value="TreeGrafter"/>
</dbReference>
<feature type="compositionally biased region" description="Polar residues" evidence="4">
    <location>
        <begin position="1098"/>
        <end position="1112"/>
    </location>
</feature>
<feature type="compositionally biased region" description="Polar residues" evidence="4">
    <location>
        <begin position="1535"/>
        <end position="1572"/>
    </location>
</feature>
<feature type="domain" description="Beta/gamma crystallin 'Greek key'" evidence="5">
    <location>
        <begin position="1794"/>
        <end position="1833"/>
    </location>
</feature>
<gene>
    <name evidence="6" type="ORF">JOB18_046275</name>
</gene>
<feature type="compositionally biased region" description="Polar residues" evidence="4">
    <location>
        <begin position="188"/>
        <end position="197"/>
    </location>
</feature>
<feature type="compositionally biased region" description="Polar residues" evidence="4">
    <location>
        <begin position="332"/>
        <end position="356"/>
    </location>
</feature>
<dbReference type="Pfam" id="PF00191">
    <property type="entry name" value="Annexin"/>
    <property type="match status" value="2"/>
</dbReference>
<dbReference type="PROSITE" id="PS00223">
    <property type="entry name" value="ANNEXIN_1"/>
    <property type="match status" value="1"/>
</dbReference>
<feature type="domain" description="Beta/gamma crystallin 'Greek key'" evidence="5">
    <location>
        <begin position="1834"/>
        <end position="1877"/>
    </location>
</feature>
<evidence type="ECO:0000256" key="4">
    <source>
        <dbReference type="SAM" id="MobiDB-lite"/>
    </source>
</evidence>
<feature type="domain" description="Beta/gamma crystallin 'Greek key'" evidence="5">
    <location>
        <begin position="2055"/>
        <end position="2097"/>
    </location>
</feature>
<feature type="region of interest" description="Disordered" evidence="4">
    <location>
        <begin position="298"/>
        <end position="387"/>
    </location>
</feature>
<protein>
    <submittedName>
        <fullName evidence="6">Beta gamma crystallin domain-containing 1-like</fullName>
    </submittedName>
</protein>
<feature type="compositionally biased region" description="Low complexity" evidence="4">
    <location>
        <begin position="631"/>
        <end position="651"/>
    </location>
</feature>
<feature type="compositionally biased region" description="Low complexity" evidence="4">
    <location>
        <begin position="1277"/>
        <end position="1303"/>
    </location>
</feature>
<dbReference type="InterPro" id="IPR018502">
    <property type="entry name" value="Annexin_repeat"/>
</dbReference>
<proteinExistence type="inferred from homology"/>
<dbReference type="PANTHER" id="PTHR11818:SF50">
    <property type="entry name" value="BETA_GAMMA CRYSTALLIN DOMAIN-CONTAINING PROTEIN 2"/>
    <property type="match status" value="1"/>
</dbReference>
<dbReference type="InterPro" id="IPR001064">
    <property type="entry name" value="Beta/gamma_crystallin"/>
</dbReference>
<evidence type="ECO:0000313" key="7">
    <source>
        <dbReference type="Proteomes" id="UP000693946"/>
    </source>
</evidence>
<dbReference type="InterPro" id="IPR000772">
    <property type="entry name" value="Ricin_B_lectin"/>
</dbReference>
<feature type="compositionally biased region" description="Polar residues" evidence="4">
    <location>
        <begin position="419"/>
        <end position="430"/>
    </location>
</feature>
<sequence>MTRASAGNEANLDASPVKDVSKAEKEKKKFKLFKFKTKSKNVNAAGNESLEALGNAEPNHTAEDGEAWDADKRTSLYATTSRSKGKEISYSEMDLRKPKRFATFSFGFKKKKRSNGDTMSKSLHGLHNSDIDEDDEATMDLSQVELDQGDVRAMFSMSQPELDKIHKFDIPSPPPVDTNPFDSYFAVSDQSESNVTTDAPMEPEQPPGDSHSLEIPTTTVHSIPEFQLNDDNVSIPVHDNMSKGDAESIYLADNKATPSLPATQPPVMLHTTDHKAATAAADSGFSRNGLCDNDTLQQPYTKTNISPTESTGVTLTGTAGSTAPSGELSLRSADSLTESSATPRAESVTATLSTAPATFHEDVSRSAREMTKSVPTTSAKRSEKSPRLYSENVVYGALYDSLFPQSFSSEGISSISNSPPQNYTKSSHLSTKSEAIMGKTSNESHSEINVSYSHLSSSQIGTQSSLPSPKSPPVMVKTLNEGTSETNVSYSWPSSSYDNESSLLSPKSQPVMVKTLNECNTETNVSYSNLSSSCDNNGKTDFAERTFSNTQSGTQSSLPSPKSEPVTVKTLNECHSETNASYSRLSPSRDIDGRIDFAESTFSNPPTPTQSSLLSPKYQPVTVKTLNEGTSETNVSYSVSSSSRDTDSSLLSPKYQPVTVKTFNECNTETNVSYSNLSYSPDIDSPFSQTLTPTDFQTDIHYSYLPSSPRSPAEPVAKNIPYPELTHSDAESDNYSTFVRSVPVLQSSAPPSPDYAASHGTDTQVTDTKQRVILVKELVTDEASTDSVCPSPALEKMSVVKNLELTIEDPETFYVAPGSVLSEESEGPLSPAYLSVGSDDGSTMEVYYSAEEDNTDESGEEEIHTVEEREDVCVVKEMEWRAGGAKSQEDEGDVRVVIVKMLNDAGNVGRGEDFGGTVESRPQETLMSHFLVSSDAKWQEREGASRALPQIKEEEEEEEELLATPVRLVNSLKVCEKAPPSSEQHVQGEWSHRNWTMDSETEGHLHGGEQLPSQETDCLSDKHHSEYMHPASSNTKEDSETNPTSTETEKPFQSAESVESKSNTVTDTSVTEARVVTGFSTHNTELQSDATEIGDNRAPQSSEWVDTISQSADGGRTLHEQVTVELSSLVTADTDTLQPQPESQREGTSSSERHKLPAQVQPNLQPGSSTDSRSDSAASGGRQTKADQESVTKMSSGYSSLSTKLTIKTSSPPKEDEFKQRFHRVSLIPEAGSRDMVDFSGTSAESNGTVEGSEYRWRNRFDEASQYRPYNEEDSSDSPSYRTSSFTSSTSSSSLPGATSYSSLLNSDRLSDETRVYVSHESETAGEQPLGEWRRRSLVEQEEPAAPAGVREERGIESESEWIKSRWDSQEQPASLHTDTVRADDDDNESSQFTGLFKATLVQLVCEPAAPPSTPPASPDADSSNRSEMDSLVDTLKNMGPSFRPRGVGPRAAPPGLVSSLPPIVEDASSPINPGLPASLTKTLETTGSASEAQNGIYTLPPDLGLKRSFVRDSRSPLELMKEQQPGARGPTLPLRSSATNSDVIKNSSDSSTEDGTSAEMNGNGVLSPSHTASRLDNSIIFTRFRSPSLDQTGDNDRVSRPLYRSSSLPDTGPLSERMNAGPKELTEAGAGKDMPGSRFERLSILMNSSSSSSGSLTNTEDNGARMSRPPQLGFGSPPSSNSPTRLLSPTGSIDPHRSFTTTDSPLSMFGSGQAMGAGLGGGSPGTPVLQRSFSSDGSIGVQQSPMFNSFHGGSPFQSKEPEPDRNLMSKYRAFPDAYLTKEKEHGKLNPRPGKMYIFDQPGFCGQRIEIRSDVTDATCWVLQETISIRVVRGGWVLYEKPNYKGEKVALDEGDIEITNPFSPPDEEQLQNGQKEDEQKQNGETSDQQTETAPPRRFIIGSLRRAVRDYSVPEISLFPEENAEGKKVIFRDTSDDARIFGFPIKANSIIINAGLWLVFAQPFFQGVPRVLEVGGYSNPAAWGVEQPYVGSVHPLKIGEPRVENVGEPKLVIFDKPYFSGKSRTVTTNMRDFMTRVDRQQAVFMYNIGSLKVQGGIWVGYEKEGFRGHQYLLEEGEYQDWRVWGGHDSELRSVRLIQADLTDPLMVMFEQLEEDQEGMQEENTFEVTEAIPDVELFGYKTSTRSIHVISGAWIAYSHVDFSGKQYILEKGFYNNCADWGSQDTRICSLQPILLAPRDNVGARNEIILYSEPDLQGNCNIFDRNQQVLTEKFVTKSCRVVGGSWVLYEKEQYAGDLYVLNEGEYPNLASMGCPSTFPIRSVKVVPMTFSVPSLSLFGLEGLEGREITTDTEIISMTREGLNNHILSIRVNSGSWVICEHSNYRGRQFVLEPIEITNWPKFSSLNTIGSVYPVRQKRHFFRIKNKESGLFMSIQGGVEEMKSGRVVVAAEAEPMSDIWFYQDGFIKSKLTATMSLQVMGNVEPASKVVLWSETRQPSQNWTAQMSGPIRSLTFPGMVLDVKGGKSYDKEHVLLQCSVTADKTMDPDYFKSHDMCWGTLGTVRPFSNFHPDRDVMEVQAALQKKDATTLVRILTNRSSAQRQVIANTFEELTQKDLTAALKKALAGDLELLMLELLMHPVHYWAYRLQQAMVGLGTDEETLMEILCTRSGKQLQEIRGAYTQLYKKDLEKELKGETSGDFEKLVVAVLNKETIAGAVQRDTEYLSASLRAKKADPAPWITILTSRDVNHLDKVLMGLELESGQLAEELVEKRFTGDLRLGLKVLVQCIQNPYAYLAKRLTTMKGPLVQGIMISHSEEDLLCVRAAFLKLTGTSLYTALQKHFKGDYLQAVMAICRSED</sequence>
<feature type="domain" description="Beta/gamma crystallin 'Greek key'" evidence="5">
    <location>
        <begin position="2331"/>
        <end position="2372"/>
    </location>
</feature>
<comment type="caution">
    <text evidence="6">The sequence shown here is derived from an EMBL/GenBank/DDBJ whole genome shotgun (WGS) entry which is preliminary data.</text>
</comment>
<feature type="compositionally biased region" description="Basic and acidic residues" evidence="4">
    <location>
        <begin position="1350"/>
        <end position="1369"/>
    </location>
</feature>
<dbReference type="SMART" id="SM00247">
    <property type="entry name" value="XTALbg"/>
    <property type="match status" value="6"/>
</dbReference>
<feature type="compositionally biased region" description="Low complexity" evidence="4">
    <location>
        <begin position="1199"/>
        <end position="1212"/>
    </location>
</feature>
<feature type="domain" description="Beta/gamma crystallin 'Greek key'" evidence="5">
    <location>
        <begin position="2008"/>
        <end position="2054"/>
    </location>
</feature>
<feature type="compositionally biased region" description="Polar residues" evidence="4">
    <location>
        <begin position="1678"/>
        <end position="1692"/>
    </location>
</feature>
<feature type="compositionally biased region" description="Gly residues" evidence="4">
    <location>
        <begin position="1714"/>
        <end position="1725"/>
    </location>
</feature>